<dbReference type="EMBL" id="CP064786">
    <property type="protein sequence ID" value="QSG02688.1"/>
    <property type="molecule type" value="Genomic_DNA"/>
</dbReference>
<keyword evidence="3" id="KW-1185">Reference proteome</keyword>
<keyword evidence="1" id="KW-1133">Transmembrane helix</keyword>
<feature type="transmembrane region" description="Helical" evidence="1">
    <location>
        <begin position="6"/>
        <end position="31"/>
    </location>
</feature>
<gene>
    <name evidence="2" type="ORF">AArcS_1475</name>
</gene>
<evidence type="ECO:0000256" key="1">
    <source>
        <dbReference type="SAM" id="Phobius"/>
    </source>
</evidence>
<reference evidence="2" key="1">
    <citation type="submission" date="2020-11" db="EMBL/GenBank/DDBJ databases">
        <title>Carbohydrate-dependent, anaerobic sulfur respiration: A novel catabolism in halophilic archaea.</title>
        <authorList>
            <person name="Sorokin D.Y."/>
            <person name="Messina E."/>
            <person name="Smedile F."/>
            <person name="La Cono V."/>
            <person name="Hallsworth J.E."/>
            <person name="Yakimov M.M."/>
        </authorList>
    </citation>
    <scope>NUCLEOTIDE SEQUENCE</scope>
    <source>
        <strain evidence="2">AArc-S</strain>
    </source>
</reference>
<organism evidence="2 3">
    <name type="scientific">Natranaeroarchaeum sulfidigenes</name>
    <dbReference type="NCBI Taxonomy" id="2784880"/>
    <lineage>
        <taxon>Archaea</taxon>
        <taxon>Methanobacteriati</taxon>
        <taxon>Methanobacteriota</taxon>
        <taxon>Stenosarchaea group</taxon>
        <taxon>Halobacteria</taxon>
        <taxon>Halobacteriales</taxon>
        <taxon>Natronoarchaeaceae</taxon>
        <taxon>Natranaeroarchaeum</taxon>
    </lineage>
</organism>
<dbReference type="Proteomes" id="UP000663586">
    <property type="component" value="Chromosome"/>
</dbReference>
<protein>
    <submittedName>
        <fullName evidence="2">Putative membrane protein</fullName>
    </submittedName>
</protein>
<name>A0A897MRN3_9EURY</name>
<accession>A0A897MRN3</accession>
<dbReference type="KEGG" id="hara:AArcS_1475"/>
<keyword evidence="1" id="KW-0472">Membrane</keyword>
<dbReference type="AlphaFoldDB" id="A0A897MRN3"/>
<keyword evidence="1" id="KW-0812">Transmembrane</keyword>
<dbReference type="GeneID" id="70684858"/>
<evidence type="ECO:0000313" key="2">
    <source>
        <dbReference type="EMBL" id="QSG02688.1"/>
    </source>
</evidence>
<feature type="transmembrane region" description="Helical" evidence="1">
    <location>
        <begin position="43"/>
        <end position="66"/>
    </location>
</feature>
<sequence>MNEQTILKLAALAGVFAVGSFLVLGTTRLVLGFETAQTVAAPLFAAGFVLAGAVFVLSVLAQIGAIELENG</sequence>
<dbReference type="RefSeq" id="WP_238479831.1">
    <property type="nucleotide sequence ID" value="NZ_CP064786.1"/>
</dbReference>
<evidence type="ECO:0000313" key="3">
    <source>
        <dbReference type="Proteomes" id="UP000663586"/>
    </source>
</evidence>
<proteinExistence type="predicted"/>